<proteinExistence type="predicted"/>
<organismHost>
    <name type="scientific">Saccharolobus solfataricus</name>
    <name type="common">Sulfolobus solfataricus</name>
    <dbReference type="NCBI Taxonomy" id="2287"/>
</organismHost>
<dbReference type="Proteomes" id="UP000503449">
    <property type="component" value="Segment"/>
</dbReference>
<evidence type="ECO:0000313" key="2">
    <source>
        <dbReference type="Proteomes" id="UP000503449"/>
    </source>
</evidence>
<protein>
    <submittedName>
        <fullName evidence="1">Uncharacterized protein</fullName>
    </submittedName>
</protein>
<reference evidence="1 2" key="1">
    <citation type="journal article" date="2020" name="ISME J.">
        <title>New virus isolates from Italian hydrothermal environments underscore the biogeographic pattern in archaeal virus communities.</title>
        <authorList>
            <person name="Baquero D.P."/>
            <person name="Contursi P."/>
            <person name="Piochi M."/>
            <person name="Bartolucci S."/>
            <person name="Liu Y."/>
            <person name="Cvirkaite-Krupovic V."/>
            <person name="Prangishvili D."/>
            <person name="Krupovic M."/>
        </authorList>
    </citation>
    <scope>NUCLEOTIDE SEQUENCE [LARGE SCALE GENOMIC DNA]</scope>
    <source>
        <strain evidence="1">149</strain>
    </source>
</reference>
<dbReference type="EMBL" id="MN876841">
    <property type="protein sequence ID" value="QJF12312.1"/>
    <property type="molecule type" value="Genomic_DNA"/>
</dbReference>
<organism evidence="1 2">
    <name type="scientific">Saccharolobus solfataricus rod-shaped virus 1</name>
    <name type="common">SSRV1</name>
    <dbReference type="NCBI Taxonomy" id="2730619"/>
    <lineage>
        <taxon>Viruses</taxon>
        <taxon>Adnaviria</taxon>
        <taxon>Zilligvirae</taxon>
        <taxon>Taleaviricota</taxon>
        <taxon>Tokiviricetes</taxon>
        <taxon>Ligamenvirales</taxon>
        <taxon>Rudiviridae</taxon>
        <taxon>Hoswirudivirus</taxon>
        <taxon>Hoswirudivirus saccharolobi</taxon>
        <taxon>Hoswirudivirus SSRV1</taxon>
    </lineage>
</organism>
<gene>
    <name evidence="1" type="ORF">SSRV1_gp36</name>
</gene>
<name>A0A6M3VYJ2_SSRV1</name>
<sequence>MARYEKEIGNCKIKIYKYNDKNEIDQYAEIYPETENLIRIDIFNQDIYAYSKYATLSNFLYAQSFAELEKYPASILGLLIWGD</sequence>
<accession>A0A6M3VYJ2</accession>
<keyword evidence="2" id="KW-1185">Reference proteome</keyword>
<evidence type="ECO:0000313" key="1">
    <source>
        <dbReference type="EMBL" id="QJF12312.1"/>
    </source>
</evidence>